<dbReference type="InterPro" id="IPR001568">
    <property type="entry name" value="RNase_T2-like"/>
</dbReference>
<dbReference type="InterPro" id="IPR033130">
    <property type="entry name" value="RNase_T2_His_AS_2"/>
</dbReference>
<dbReference type="eggNOG" id="KOG1642">
    <property type="taxonomic scope" value="Eukaryota"/>
</dbReference>
<organism evidence="4 5">
    <name type="scientific">Micromonas commoda (strain RCC299 / NOUM17 / CCMP2709)</name>
    <name type="common">Picoplanktonic green alga</name>
    <dbReference type="NCBI Taxonomy" id="296587"/>
    <lineage>
        <taxon>Eukaryota</taxon>
        <taxon>Viridiplantae</taxon>
        <taxon>Chlorophyta</taxon>
        <taxon>Mamiellophyceae</taxon>
        <taxon>Mamiellales</taxon>
        <taxon>Mamiellaceae</taxon>
        <taxon>Micromonas</taxon>
    </lineage>
</organism>
<dbReference type="OrthoDB" id="435754at2759"/>
<keyword evidence="3" id="KW-0732">Signal</keyword>
<dbReference type="InParanoid" id="C1E0K5"/>
<dbReference type="PROSITE" id="PS00531">
    <property type="entry name" value="RNASE_T2_2"/>
    <property type="match status" value="1"/>
</dbReference>
<comment type="similarity">
    <text evidence="1 2">Belongs to the RNase T2 family.</text>
</comment>
<name>C1E0K5_MICCC</name>
<dbReference type="GeneID" id="8240772"/>
<dbReference type="Gene3D" id="3.90.730.10">
    <property type="entry name" value="Ribonuclease T2-like"/>
    <property type="match status" value="1"/>
</dbReference>
<dbReference type="Proteomes" id="UP000002009">
    <property type="component" value="Chromosome 2"/>
</dbReference>
<dbReference type="SUPFAM" id="SSF55895">
    <property type="entry name" value="Ribonuclease Rh-like"/>
    <property type="match status" value="2"/>
</dbReference>
<evidence type="ECO:0000256" key="1">
    <source>
        <dbReference type="ARBA" id="ARBA00007469"/>
    </source>
</evidence>
<dbReference type="Pfam" id="PF00445">
    <property type="entry name" value="Ribonuclease_T2"/>
    <property type="match status" value="1"/>
</dbReference>
<dbReference type="STRING" id="296587.C1E0K5"/>
<evidence type="ECO:0000313" key="4">
    <source>
        <dbReference type="EMBL" id="ACO61316.1"/>
    </source>
</evidence>
<dbReference type="KEGG" id="mis:MICPUN_56158"/>
<protein>
    <submittedName>
        <fullName evidence="4">Uncharacterized protein</fullName>
    </submittedName>
</protein>
<dbReference type="AlphaFoldDB" id="C1E0K5"/>
<accession>C1E0K5</accession>
<evidence type="ECO:0000313" key="5">
    <source>
        <dbReference type="Proteomes" id="UP000002009"/>
    </source>
</evidence>
<gene>
    <name evidence="4" type="ORF">MICPUN_56158</name>
</gene>
<dbReference type="OMA" id="HGTCAAW"/>
<dbReference type="PANTHER" id="PTHR11240:SF22">
    <property type="entry name" value="RIBONUCLEASE T2"/>
    <property type="match status" value="1"/>
</dbReference>
<reference evidence="4 5" key="1">
    <citation type="journal article" date="2009" name="Science">
        <title>Green evolution and dynamic adaptations revealed by genomes of the marine picoeukaryotes Micromonas.</title>
        <authorList>
            <person name="Worden A.Z."/>
            <person name="Lee J.H."/>
            <person name="Mock T."/>
            <person name="Rouze P."/>
            <person name="Simmons M.P."/>
            <person name="Aerts A.L."/>
            <person name="Allen A.E."/>
            <person name="Cuvelier M.L."/>
            <person name="Derelle E."/>
            <person name="Everett M.V."/>
            <person name="Foulon E."/>
            <person name="Grimwood J."/>
            <person name="Gundlach H."/>
            <person name="Henrissat B."/>
            <person name="Napoli C."/>
            <person name="McDonald S.M."/>
            <person name="Parker M.S."/>
            <person name="Rombauts S."/>
            <person name="Salamov A."/>
            <person name="Von Dassow P."/>
            <person name="Badger J.H."/>
            <person name="Coutinho P.M."/>
            <person name="Demir E."/>
            <person name="Dubchak I."/>
            <person name="Gentemann C."/>
            <person name="Eikrem W."/>
            <person name="Gready J.E."/>
            <person name="John U."/>
            <person name="Lanier W."/>
            <person name="Lindquist E.A."/>
            <person name="Lucas S."/>
            <person name="Mayer K.F."/>
            <person name="Moreau H."/>
            <person name="Not F."/>
            <person name="Otillar R."/>
            <person name="Panaud O."/>
            <person name="Pangilinan J."/>
            <person name="Paulsen I."/>
            <person name="Piegu B."/>
            <person name="Poliakov A."/>
            <person name="Robbens S."/>
            <person name="Schmutz J."/>
            <person name="Toulza E."/>
            <person name="Wyss T."/>
            <person name="Zelensky A."/>
            <person name="Zhou K."/>
            <person name="Armbrust E.V."/>
            <person name="Bhattacharya D."/>
            <person name="Goodenough U.W."/>
            <person name="Van de Peer Y."/>
            <person name="Grigoriev I.V."/>
        </authorList>
    </citation>
    <scope>NUCLEOTIDE SEQUENCE [LARGE SCALE GENOMIC DNA]</scope>
    <source>
        <strain evidence="5">RCC299 / NOUM17</strain>
    </source>
</reference>
<keyword evidence="5" id="KW-1185">Reference proteome</keyword>
<evidence type="ECO:0000256" key="3">
    <source>
        <dbReference type="SAM" id="SignalP"/>
    </source>
</evidence>
<dbReference type="EMBL" id="CP001323">
    <property type="protein sequence ID" value="ACO61316.1"/>
    <property type="molecule type" value="Genomic_DNA"/>
</dbReference>
<dbReference type="FunCoup" id="C1E0K5">
    <property type="interactions" value="1025"/>
</dbReference>
<proteinExistence type="inferred from homology"/>
<dbReference type="GO" id="GO:0003723">
    <property type="term" value="F:RNA binding"/>
    <property type="evidence" value="ECO:0007669"/>
    <property type="project" value="InterPro"/>
</dbReference>
<feature type="signal peptide" evidence="3">
    <location>
        <begin position="1"/>
        <end position="20"/>
    </location>
</feature>
<feature type="chain" id="PRO_5002906474" evidence="3">
    <location>
        <begin position="21"/>
        <end position="388"/>
    </location>
</feature>
<evidence type="ECO:0000256" key="2">
    <source>
        <dbReference type="RuleBase" id="RU004328"/>
    </source>
</evidence>
<dbReference type="GO" id="GO:0033897">
    <property type="term" value="F:ribonuclease T2 activity"/>
    <property type="evidence" value="ECO:0007669"/>
    <property type="project" value="InterPro"/>
</dbReference>
<dbReference type="InterPro" id="IPR036430">
    <property type="entry name" value="RNase_T2-like_sf"/>
</dbReference>
<dbReference type="RefSeq" id="XP_002500058.1">
    <property type="nucleotide sequence ID" value="XM_002500012.1"/>
</dbReference>
<dbReference type="PANTHER" id="PTHR11240">
    <property type="entry name" value="RIBONUCLEASE T2"/>
    <property type="match status" value="1"/>
</dbReference>
<sequence>MIRAMLSVTLIFAAIATVHAAAASTAQVTPAVPGLRAGAKPDDPSCPDAGAESHIGCDDPIRGGHPFDLWELARSWTPGFCGSSPRMCGKQECDVSAMVPALTLHGMWPSYATPVDGDAAAEDEIDVAAPRRSLREEASVAAAGGKCFWPQMCTKPGWFPKSSPWTYDPSLLPKGSEYEALAPAWYSDGLGSHEWPKHGTCAAWADGTGTTKGLDQKGYYDAMFALAKAEGTPNALVDAMGGSLPLKELQDLFGGAKRVALGCTPRCELVQVLTCYAQGEGTDASPAGPGERADCPCTGVRDSHYDNSCAEAHACAEVKILSPEQTGCGGGGPKPGPGPAHKCTGDVQCCPGVKGPACSTDSDCGDQAGCDHCAHSGYCTDQPRPNRD</sequence>